<dbReference type="EMBL" id="PGGM01000004">
    <property type="protein sequence ID" value="PSH64656.1"/>
    <property type="molecule type" value="Genomic_DNA"/>
</dbReference>
<evidence type="ECO:0000313" key="1">
    <source>
        <dbReference type="EMBL" id="PSH64656.1"/>
    </source>
</evidence>
<gene>
    <name evidence="1" type="ORF">CU103_12295</name>
</gene>
<accession>A0A2P7BDV4</accession>
<organism evidence="1 2">
    <name type="scientific">Phyllobacterium sophorae</name>
    <dbReference type="NCBI Taxonomy" id="1520277"/>
    <lineage>
        <taxon>Bacteria</taxon>
        <taxon>Pseudomonadati</taxon>
        <taxon>Pseudomonadota</taxon>
        <taxon>Alphaproteobacteria</taxon>
        <taxon>Hyphomicrobiales</taxon>
        <taxon>Phyllobacteriaceae</taxon>
        <taxon>Phyllobacterium</taxon>
    </lineage>
</organism>
<evidence type="ECO:0000313" key="2">
    <source>
        <dbReference type="Proteomes" id="UP000241764"/>
    </source>
</evidence>
<dbReference type="Proteomes" id="UP000241764">
    <property type="component" value="Unassembled WGS sequence"/>
</dbReference>
<sequence>MSKTSKTTQENKPPKWAEPLLKEAAAEGMDLYKSGNGYNPYTGPTRAGFSDASLGGMNNALAATGYTGPSVTNQTWQNNPAIAQARQVIEQLKAKRATAQQRAPRVDPEYASRLQALEDRLAKEKSTRRTAGNH</sequence>
<keyword evidence="2" id="KW-1185">Reference proteome</keyword>
<name>A0A2P7BDV4_9HYPH</name>
<dbReference type="AlphaFoldDB" id="A0A2P7BDV4"/>
<protein>
    <submittedName>
        <fullName evidence="1">Uncharacterized protein</fullName>
    </submittedName>
</protein>
<proteinExistence type="predicted"/>
<reference evidence="2" key="1">
    <citation type="submission" date="2017-11" db="EMBL/GenBank/DDBJ databases">
        <authorList>
            <person name="Kuznetsova I."/>
            <person name="Sazanova A."/>
            <person name="Chirak E."/>
            <person name="Safronova V."/>
            <person name="Willems A."/>
        </authorList>
    </citation>
    <scope>NUCLEOTIDE SEQUENCE [LARGE SCALE GENOMIC DNA]</scope>
    <source>
        <strain evidence="2">CCBAU 03422</strain>
    </source>
</reference>
<comment type="caution">
    <text evidence="1">The sequence shown here is derived from an EMBL/GenBank/DDBJ whole genome shotgun (WGS) entry which is preliminary data.</text>
</comment>